<proteinExistence type="predicted"/>
<keyword evidence="1" id="KW-0812">Transmembrane</keyword>
<feature type="transmembrane region" description="Helical" evidence="1">
    <location>
        <begin position="128"/>
        <end position="149"/>
    </location>
</feature>
<gene>
    <name evidence="2" type="ORF">MasN3_43240</name>
</gene>
<name>A0ABM8CC02_9BURK</name>
<evidence type="ECO:0000256" key="1">
    <source>
        <dbReference type="SAM" id="Phobius"/>
    </source>
</evidence>
<feature type="transmembrane region" description="Helical" evidence="1">
    <location>
        <begin position="36"/>
        <end position="55"/>
    </location>
</feature>
<dbReference type="Proteomes" id="UP001163336">
    <property type="component" value="Chromosome"/>
</dbReference>
<evidence type="ECO:0000313" key="3">
    <source>
        <dbReference type="Proteomes" id="UP001163336"/>
    </source>
</evidence>
<protein>
    <submittedName>
        <fullName evidence="2">Uncharacterized protein</fullName>
    </submittedName>
</protein>
<feature type="transmembrane region" description="Helical" evidence="1">
    <location>
        <begin position="95"/>
        <end position="116"/>
    </location>
</feature>
<organism evidence="2 3">
    <name type="scientific">Massilia varians</name>
    <dbReference type="NCBI Taxonomy" id="457921"/>
    <lineage>
        <taxon>Bacteria</taxon>
        <taxon>Pseudomonadati</taxon>
        <taxon>Pseudomonadota</taxon>
        <taxon>Betaproteobacteria</taxon>
        <taxon>Burkholderiales</taxon>
        <taxon>Oxalobacteraceae</taxon>
        <taxon>Telluria group</taxon>
        <taxon>Massilia</taxon>
    </lineage>
</organism>
<feature type="transmembrane region" description="Helical" evidence="1">
    <location>
        <begin position="67"/>
        <end position="89"/>
    </location>
</feature>
<reference evidence="2" key="1">
    <citation type="submission" date="2022-11" db="EMBL/GenBank/DDBJ databases">
        <title>Isolation and characterization of PLA-degrading bacterium Massilia sp. from Antarctic soil.</title>
        <authorList>
            <person name="Sato K."/>
            <person name="Gomez-Fuentes C."/>
            <person name="Ahmad S.A."/>
            <person name="Zulkharnain A."/>
        </authorList>
    </citation>
    <scope>NUCLEOTIDE SEQUENCE</scope>
    <source>
        <strain evidence="2">N-3</strain>
    </source>
</reference>
<keyword evidence="1" id="KW-1133">Transmembrane helix</keyword>
<keyword evidence="3" id="KW-1185">Reference proteome</keyword>
<dbReference type="EMBL" id="AP026966">
    <property type="protein sequence ID" value="BDT60830.1"/>
    <property type="molecule type" value="Genomic_DNA"/>
</dbReference>
<sequence>MSALISLGIAFFVIVLLWLTGVVFTPDMSSDRASGIIFMSFVGTGCIAWVVLKYLRGPRAIFRRILFPLGAGIVNFAFVYGVCFLPAPQTFVRDAAIIVGVSAFLSSLVTFVILSLPTPLPDKWRRGLISLSVGFFVAVFMTVQITSFLQDVNNLTSIFGGLFIGTALLAALVLRLRSRSR</sequence>
<evidence type="ECO:0000313" key="2">
    <source>
        <dbReference type="EMBL" id="BDT60830.1"/>
    </source>
</evidence>
<accession>A0ABM8CC02</accession>
<feature type="transmembrane region" description="Helical" evidence="1">
    <location>
        <begin position="7"/>
        <end position="24"/>
    </location>
</feature>
<feature type="transmembrane region" description="Helical" evidence="1">
    <location>
        <begin position="155"/>
        <end position="174"/>
    </location>
</feature>
<keyword evidence="1" id="KW-0472">Membrane</keyword>